<evidence type="ECO:0000313" key="2">
    <source>
        <dbReference type="EMBL" id="SEA27600.1"/>
    </source>
</evidence>
<keyword evidence="3" id="KW-1185">Reference proteome</keyword>
<dbReference type="EMBL" id="FNQY01000012">
    <property type="protein sequence ID" value="SEA27600.1"/>
    <property type="molecule type" value="Genomic_DNA"/>
</dbReference>
<gene>
    <name evidence="2" type="ORF">SAMN05192529_11259</name>
</gene>
<dbReference type="Gene3D" id="1.10.10.60">
    <property type="entry name" value="Homeodomain-like"/>
    <property type="match status" value="1"/>
</dbReference>
<dbReference type="GO" id="GO:0003700">
    <property type="term" value="F:DNA-binding transcription factor activity"/>
    <property type="evidence" value="ECO:0007669"/>
    <property type="project" value="InterPro"/>
</dbReference>
<dbReference type="GO" id="GO:0043565">
    <property type="term" value="F:sequence-specific DNA binding"/>
    <property type="evidence" value="ECO:0007669"/>
    <property type="project" value="InterPro"/>
</dbReference>
<dbReference type="RefSeq" id="WP_139188137.1">
    <property type="nucleotide sequence ID" value="NZ_FNQY01000012.1"/>
</dbReference>
<reference evidence="2 3" key="1">
    <citation type="submission" date="2016-10" db="EMBL/GenBank/DDBJ databases">
        <authorList>
            <person name="de Groot N.N."/>
        </authorList>
    </citation>
    <scope>NUCLEOTIDE SEQUENCE [LARGE SCALE GENOMIC DNA]</scope>
    <source>
        <strain evidence="2 3">Vu-144</strain>
    </source>
</reference>
<dbReference type="PROSITE" id="PS01124">
    <property type="entry name" value="HTH_ARAC_FAMILY_2"/>
    <property type="match status" value="1"/>
</dbReference>
<dbReference type="OrthoDB" id="635259at2"/>
<evidence type="ECO:0000259" key="1">
    <source>
        <dbReference type="PROSITE" id="PS01124"/>
    </source>
</evidence>
<dbReference type="Pfam" id="PF20240">
    <property type="entry name" value="DUF6597"/>
    <property type="match status" value="1"/>
</dbReference>
<dbReference type="InterPro" id="IPR018060">
    <property type="entry name" value="HTH_AraC"/>
</dbReference>
<feature type="domain" description="HTH araC/xylS-type" evidence="1">
    <location>
        <begin position="141"/>
        <end position="237"/>
    </location>
</feature>
<protein>
    <submittedName>
        <fullName evidence="2">AraC-type DNA-binding protein</fullName>
    </submittedName>
</protein>
<sequence>MKQVPKYRFQAPEQALQPYVDGFWSLQYEGEAPMDVVLLPDGKIDLLFSSAKQQPYHVVLVGLSTLPEKLKLLPGLVMFGISFHPLGLEYILRKSMAGFVNKALLLPSGFWGMENLDLDDFKGCVQQAVLKITALVPKMPDNRKLLMQRVLNETGGNMTVQAMEKRCFISARQLNRYWEQQLGLPLKTYMQILRFRQSFNHIKNGKLYPEGNYADQSHFIKEVKRLSGHLPKELLQNQNDRFLQFTVMPSR</sequence>
<dbReference type="InterPro" id="IPR046532">
    <property type="entry name" value="DUF6597"/>
</dbReference>
<evidence type="ECO:0000313" key="3">
    <source>
        <dbReference type="Proteomes" id="UP000199041"/>
    </source>
</evidence>
<proteinExistence type="predicted"/>
<accession>A0A1H3ZVA2</accession>
<dbReference type="Proteomes" id="UP000199041">
    <property type="component" value="Unassembled WGS sequence"/>
</dbReference>
<keyword evidence="2" id="KW-0238">DNA-binding</keyword>
<dbReference type="STRING" id="551991.SAMN05192529_11259"/>
<organism evidence="2 3">
    <name type="scientific">Arachidicoccus rhizosphaerae</name>
    <dbReference type="NCBI Taxonomy" id="551991"/>
    <lineage>
        <taxon>Bacteria</taxon>
        <taxon>Pseudomonadati</taxon>
        <taxon>Bacteroidota</taxon>
        <taxon>Chitinophagia</taxon>
        <taxon>Chitinophagales</taxon>
        <taxon>Chitinophagaceae</taxon>
        <taxon>Arachidicoccus</taxon>
    </lineage>
</organism>
<name>A0A1H3ZVA2_9BACT</name>
<dbReference type="AlphaFoldDB" id="A0A1H3ZVA2"/>